<evidence type="ECO:0000313" key="2">
    <source>
        <dbReference type="EMBL" id="MBO2461551.1"/>
    </source>
</evidence>
<dbReference type="InterPro" id="IPR029068">
    <property type="entry name" value="Glyas_Bleomycin-R_OHBP_Dase"/>
</dbReference>
<dbReference type="InterPro" id="IPR037523">
    <property type="entry name" value="VOC_core"/>
</dbReference>
<feature type="domain" description="VOC" evidence="1">
    <location>
        <begin position="4"/>
        <end position="119"/>
    </location>
</feature>
<dbReference type="SUPFAM" id="SSF54593">
    <property type="entry name" value="Glyoxalase/Bleomycin resistance protein/Dihydroxybiphenyl dioxygenase"/>
    <property type="match status" value="1"/>
</dbReference>
<protein>
    <submittedName>
        <fullName evidence="2">VOC family protein</fullName>
    </submittedName>
</protein>
<dbReference type="EMBL" id="JAGEPF010000018">
    <property type="protein sequence ID" value="MBO2461551.1"/>
    <property type="molecule type" value="Genomic_DNA"/>
</dbReference>
<keyword evidence="3" id="KW-1185">Reference proteome</keyword>
<dbReference type="PROSITE" id="PS51819">
    <property type="entry name" value="VOC"/>
    <property type="match status" value="1"/>
</dbReference>
<organism evidence="2 3">
    <name type="scientific">Actinomadura violacea</name>
    <dbReference type="NCBI Taxonomy" id="2819934"/>
    <lineage>
        <taxon>Bacteria</taxon>
        <taxon>Bacillati</taxon>
        <taxon>Actinomycetota</taxon>
        <taxon>Actinomycetes</taxon>
        <taxon>Streptosporangiales</taxon>
        <taxon>Thermomonosporaceae</taxon>
        <taxon>Actinomadura</taxon>
    </lineage>
</organism>
<accession>A0ABS3RXR4</accession>
<sequence>MFQRVSTVMYFATDPEKAARWWADALGVGSVHTDVDGDSVYAWFSVAGIEHGFHQADDERNPRGASPVVYWQVDDLDAVRKHLLDAGAVHHRGPLTVEPGRRICQLTDPFGAVVGLEGP</sequence>
<dbReference type="RefSeq" id="WP_208244908.1">
    <property type="nucleotide sequence ID" value="NZ_JAGEPF010000018.1"/>
</dbReference>
<comment type="caution">
    <text evidence="2">The sequence shown here is derived from an EMBL/GenBank/DDBJ whole genome shotgun (WGS) entry which is preliminary data.</text>
</comment>
<gene>
    <name evidence="2" type="ORF">J4709_28605</name>
</gene>
<proteinExistence type="predicted"/>
<dbReference type="Proteomes" id="UP000680206">
    <property type="component" value="Unassembled WGS sequence"/>
</dbReference>
<dbReference type="InterPro" id="IPR004360">
    <property type="entry name" value="Glyas_Fos-R_dOase_dom"/>
</dbReference>
<name>A0ABS3RXR4_9ACTN</name>
<reference evidence="2 3" key="1">
    <citation type="submission" date="2021-03" db="EMBL/GenBank/DDBJ databases">
        <title>Actinomadura violae sp. nov., isolated from lichen in Thailand.</title>
        <authorList>
            <person name="Kanchanasin P."/>
            <person name="Saeng-In P."/>
            <person name="Phongsopitanun W."/>
            <person name="Yuki M."/>
            <person name="Kudo T."/>
            <person name="Ohkuma M."/>
            <person name="Tanasupawat S."/>
        </authorList>
    </citation>
    <scope>NUCLEOTIDE SEQUENCE [LARGE SCALE GENOMIC DNA]</scope>
    <source>
        <strain evidence="2 3">LCR2-06</strain>
    </source>
</reference>
<dbReference type="Gene3D" id="3.10.180.10">
    <property type="entry name" value="2,3-Dihydroxybiphenyl 1,2-Dioxygenase, domain 1"/>
    <property type="match status" value="1"/>
</dbReference>
<evidence type="ECO:0000313" key="3">
    <source>
        <dbReference type="Proteomes" id="UP000680206"/>
    </source>
</evidence>
<dbReference type="Pfam" id="PF00903">
    <property type="entry name" value="Glyoxalase"/>
    <property type="match status" value="1"/>
</dbReference>
<evidence type="ECO:0000259" key="1">
    <source>
        <dbReference type="PROSITE" id="PS51819"/>
    </source>
</evidence>